<accession>A0ABX0MCU7</accession>
<comment type="caution">
    <text evidence="1">The sequence shown here is derived from an EMBL/GenBank/DDBJ whole genome shotgun (WGS) entry which is preliminary data.</text>
</comment>
<keyword evidence="2" id="KW-1185">Reference proteome</keyword>
<evidence type="ECO:0000313" key="1">
    <source>
        <dbReference type="EMBL" id="NHZ45014.1"/>
    </source>
</evidence>
<protein>
    <submittedName>
        <fullName evidence="1">Uncharacterized protein</fullName>
    </submittedName>
</protein>
<dbReference type="Proteomes" id="UP000819052">
    <property type="component" value="Unassembled WGS sequence"/>
</dbReference>
<sequence length="115" mass="12655">MIAYFYKACERARGPMRRRPGAIAGLMLKNKDSGLSLGVIFVEVHVVPGLGLGTAGAHGRCSRQRGTYKKKTGGMPEDCLGMGMGLTANTKIDWRTERAQPRWSDHPLHSDVRML</sequence>
<proteinExistence type="predicted"/>
<name>A0ABX0MCU7_9BURK</name>
<gene>
    <name evidence="1" type="ORF">F1609_33465</name>
</gene>
<dbReference type="EMBL" id="VVIW01000054">
    <property type="protein sequence ID" value="NHZ45014.1"/>
    <property type="molecule type" value="Genomic_DNA"/>
</dbReference>
<reference evidence="1 2" key="1">
    <citation type="submission" date="2019-09" db="EMBL/GenBank/DDBJ databases">
        <title>Taxonomy of Antarctic Massilia spp.: description of Massilia rubra sp. nov., Massilia aquatica sp. nov., Massilia mucilaginosa sp. nov., Massilia frigida sp. nov. isolated from streams, lakes and regoliths.</title>
        <authorList>
            <person name="Holochova P."/>
            <person name="Sedlacek I."/>
            <person name="Kralova S."/>
            <person name="Maslanova I."/>
            <person name="Busse H.-J."/>
            <person name="Stankova E."/>
            <person name="Vrbovska V."/>
            <person name="Kovarovic V."/>
            <person name="Bartak M."/>
            <person name="Svec P."/>
            <person name="Pantucek R."/>
        </authorList>
    </citation>
    <scope>NUCLEOTIDE SEQUENCE [LARGE SCALE GENOMIC DNA]</scope>
    <source>
        <strain evidence="1 2">CCM 8693</strain>
    </source>
</reference>
<dbReference type="RefSeq" id="WP_167082235.1">
    <property type="nucleotide sequence ID" value="NZ_VVIW01000054.1"/>
</dbReference>
<evidence type="ECO:0000313" key="2">
    <source>
        <dbReference type="Proteomes" id="UP000819052"/>
    </source>
</evidence>
<organism evidence="1 2">
    <name type="scientific">Massilia aquatica</name>
    <dbReference type="NCBI Taxonomy" id="2609000"/>
    <lineage>
        <taxon>Bacteria</taxon>
        <taxon>Pseudomonadati</taxon>
        <taxon>Pseudomonadota</taxon>
        <taxon>Betaproteobacteria</taxon>
        <taxon>Burkholderiales</taxon>
        <taxon>Oxalobacteraceae</taxon>
        <taxon>Telluria group</taxon>
        <taxon>Massilia</taxon>
    </lineage>
</organism>